<dbReference type="AlphaFoldDB" id="A0A367LH44"/>
<gene>
    <name evidence="1" type="ORF">L249_8080</name>
</gene>
<accession>A0A367LH44</accession>
<reference evidence="1 2" key="1">
    <citation type="journal article" date="2015" name="BMC Genomics">
        <title>Insights from the genome of Ophiocordyceps polyrhachis-furcata to pathogenicity and host specificity in insect fungi.</title>
        <authorList>
            <person name="Wichadakul D."/>
            <person name="Kobmoo N."/>
            <person name="Ingsriswang S."/>
            <person name="Tangphatsornruang S."/>
            <person name="Chantasingh D."/>
            <person name="Luangsa-ard J.J."/>
            <person name="Eurwilaichitr L."/>
        </authorList>
    </citation>
    <scope>NUCLEOTIDE SEQUENCE [LARGE SCALE GENOMIC DNA]</scope>
    <source>
        <strain evidence="1 2">BCC 54312</strain>
    </source>
</reference>
<name>A0A367LH44_9HYPO</name>
<organism evidence="1 2">
    <name type="scientific">Ophiocordyceps polyrhachis-furcata BCC 54312</name>
    <dbReference type="NCBI Taxonomy" id="1330021"/>
    <lineage>
        <taxon>Eukaryota</taxon>
        <taxon>Fungi</taxon>
        <taxon>Dikarya</taxon>
        <taxon>Ascomycota</taxon>
        <taxon>Pezizomycotina</taxon>
        <taxon>Sordariomycetes</taxon>
        <taxon>Hypocreomycetidae</taxon>
        <taxon>Hypocreales</taxon>
        <taxon>Ophiocordycipitaceae</taxon>
        <taxon>Ophiocordyceps</taxon>
    </lineage>
</organism>
<protein>
    <submittedName>
        <fullName evidence="1">Uncharacterized protein</fullName>
    </submittedName>
</protein>
<proteinExistence type="predicted"/>
<sequence length="79" mass="9171">MGKATKIGTLRNRTDRRIQAFVQLSYNRGYAEGMSSMLYDVKHLSYYLSDRDFRRQGGKEGGWQQIKINRLSIGPCHLM</sequence>
<comment type="caution">
    <text evidence="1">The sequence shown here is derived from an EMBL/GenBank/DDBJ whole genome shotgun (WGS) entry which is preliminary data.</text>
</comment>
<evidence type="ECO:0000313" key="1">
    <source>
        <dbReference type="EMBL" id="RCI13756.1"/>
    </source>
</evidence>
<keyword evidence="2" id="KW-1185">Reference proteome</keyword>
<evidence type="ECO:0000313" key="2">
    <source>
        <dbReference type="Proteomes" id="UP000253664"/>
    </source>
</evidence>
<dbReference type="EMBL" id="LKCN02000005">
    <property type="protein sequence ID" value="RCI13756.1"/>
    <property type="molecule type" value="Genomic_DNA"/>
</dbReference>
<dbReference type="Proteomes" id="UP000253664">
    <property type="component" value="Unassembled WGS sequence"/>
</dbReference>